<evidence type="ECO:0000313" key="2">
    <source>
        <dbReference type="EMBL" id="MFM0238380.1"/>
    </source>
</evidence>
<comment type="caution">
    <text evidence="2">The sequence shown here is derived from an EMBL/GenBank/DDBJ whole genome shotgun (WGS) entry which is preliminary data.</text>
</comment>
<gene>
    <name evidence="2" type="ORF">PQR03_09600</name>
</gene>
<dbReference type="Proteomes" id="UP001629274">
    <property type="component" value="Unassembled WGS sequence"/>
</dbReference>
<proteinExistence type="predicted"/>
<protein>
    <submittedName>
        <fullName evidence="2">Uncharacterized protein</fullName>
    </submittedName>
</protein>
<feature type="compositionally biased region" description="Basic and acidic residues" evidence="1">
    <location>
        <begin position="100"/>
        <end position="116"/>
    </location>
</feature>
<keyword evidence="3" id="KW-1185">Reference proteome</keyword>
<dbReference type="EMBL" id="JAQQDR010000003">
    <property type="protein sequence ID" value="MFM0238380.1"/>
    <property type="molecule type" value="Genomic_DNA"/>
</dbReference>
<sequence length="174" mass="18372">MPKASPSTAFGIFERVVISLYDGGVLSPAVLERVIGAFAQVDADLQGNPRVRSVDGRSLHEIVVRTMLPGDDLQSASTSFMTVIEHIAQAALSAGAASETAKEAEPRRARSKKTADADEDAHADEDADADELLAQLSGSTQSGKRRRSHKADTPAGSGTFNPFLNAALPRTKKS</sequence>
<evidence type="ECO:0000313" key="3">
    <source>
        <dbReference type="Proteomes" id="UP001629274"/>
    </source>
</evidence>
<reference evidence="2 3" key="1">
    <citation type="journal article" date="2024" name="Chem. Sci.">
        <title>Discovery of megapolipeptins by genome mining of a Burkholderiales bacteria collection.</title>
        <authorList>
            <person name="Paulo B.S."/>
            <person name="Recchia M.J.J."/>
            <person name="Lee S."/>
            <person name="Fergusson C.H."/>
            <person name="Romanowski S.B."/>
            <person name="Hernandez A."/>
            <person name="Krull N."/>
            <person name="Liu D.Y."/>
            <person name="Cavanagh H."/>
            <person name="Bos A."/>
            <person name="Gray C.A."/>
            <person name="Murphy B.T."/>
            <person name="Linington R.G."/>
            <person name="Eustaquio A.S."/>
        </authorList>
    </citation>
    <scope>NUCLEOTIDE SEQUENCE [LARGE SCALE GENOMIC DNA]</scope>
    <source>
        <strain evidence="2 3">RL17-351-BIE-A</strain>
    </source>
</reference>
<accession>A0ABW9BES4</accession>
<name>A0ABW9BES4_9BURK</name>
<organism evidence="2 3">
    <name type="scientific">Paraburkholderia phytofirmans</name>
    <dbReference type="NCBI Taxonomy" id="261302"/>
    <lineage>
        <taxon>Bacteria</taxon>
        <taxon>Pseudomonadati</taxon>
        <taxon>Pseudomonadota</taxon>
        <taxon>Betaproteobacteria</taxon>
        <taxon>Burkholderiales</taxon>
        <taxon>Burkholderiaceae</taxon>
        <taxon>Paraburkholderia</taxon>
    </lineage>
</organism>
<feature type="region of interest" description="Disordered" evidence="1">
    <location>
        <begin position="94"/>
        <end position="174"/>
    </location>
</feature>
<dbReference type="RefSeq" id="WP_408260259.1">
    <property type="nucleotide sequence ID" value="NZ_JAQQCK010000003.1"/>
</dbReference>
<evidence type="ECO:0000256" key="1">
    <source>
        <dbReference type="SAM" id="MobiDB-lite"/>
    </source>
</evidence>
<feature type="compositionally biased region" description="Acidic residues" evidence="1">
    <location>
        <begin position="117"/>
        <end position="131"/>
    </location>
</feature>